<dbReference type="InterPro" id="IPR013087">
    <property type="entry name" value="Znf_C2H2_type"/>
</dbReference>
<evidence type="ECO:0000256" key="1">
    <source>
        <dbReference type="ARBA" id="ARBA00004123"/>
    </source>
</evidence>
<feature type="region of interest" description="Disordered" evidence="9">
    <location>
        <begin position="152"/>
        <end position="178"/>
    </location>
</feature>
<dbReference type="GO" id="GO:0005634">
    <property type="term" value="C:nucleus"/>
    <property type="evidence" value="ECO:0007669"/>
    <property type="project" value="UniProtKB-SubCell"/>
</dbReference>
<evidence type="ECO:0000256" key="6">
    <source>
        <dbReference type="ARBA" id="ARBA00023163"/>
    </source>
</evidence>
<accession>A0A9Q0M202</accession>
<evidence type="ECO:0000256" key="5">
    <source>
        <dbReference type="ARBA" id="ARBA00023015"/>
    </source>
</evidence>
<evidence type="ECO:0000256" key="4">
    <source>
        <dbReference type="ARBA" id="ARBA00022833"/>
    </source>
</evidence>
<keyword evidence="12" id="KW-1185">Reference proteome</keyword>
<dbReference type="SMART" id="SM00355">
    <property type="entry name" value="ZnF_C2H2"/>
    <property type="match status" value="6"/>
</dbReference>
<dbReference type="EMBL" id="JAPWDV010000003">
    <property type="protein sequence ID" value="KAJ6217695.1"/>
    <property type="molecule type" value="Genomic_DNA"/>
</dbReference>
<comment type="caution">
    <text evidence="11">The sequence shown here is derived from an EMBL/GenBank/DDBJ whole genome shotgun (WGS) entry which is preliminary data.</text>
</comment>
<keyword evidence="7" id="KW-0539">Nucleus</keyword>
<dbReference type="InterPro" id="IPR036236">
    <property type="entry name" value="Znf_C2H2_sf"/>
</dbReference>
<gene>
    <name evidence="11" type="ORF">RDWZM_008852</name>
</gene>
<dbReference type="Gene3D" id="3.30.160.60">
    <property type="entry name" value="Classic Zinc Finger"/>
    <property type="match status" value="2"/>
</dbReference>
<keyword evidence="4" id="KW-0862">Zinc</keyword>
<comment type="subcellular location">
    <subcellularLocation>
        <location evidence="1">Nucleus</location>
    </subcellularLocation>
</comment>
<name>A0A9Q0M202_BLOTA</name>
<evidence type="ECO:0000256" key="3">
    <source>
        <dbReference type="ARBA" id="ARBA00022771"/>
    </source>
</evidence>
<evidence type="ECO:0000256" key="8">
    <source>
        <dbReference type="PROSITE-ProRule" id="PRU00042"/>
    </source>
</evidence>
<evidence type="ECO:0000313" key="12">
    <source>
        <dbReference type="Proteomes" id="UP001142055"/>
    </source>
</evidence>
<sequence length="410" mass="47423">MQTTPASVNEFMERLVHKKDDVKHRLNDIVDELFAYLAIEVGRLVQPSPVMCCSKAIQTETIEIETIDQIDQCIEVDEPIDDVLNSKDEPKGDNPTPAIDLSIVASTSNAFHAIIDDELDDESDHEHSESDCDCEPCMGVSICKVNRIGHEHEQNDDSDRSNHSKKIKLTNGGTNGGHCSSTSETMGYYHEEHGEQCSATFRTISIKCSQDECPSMFKNKIERNQHLIYVHGILPYKCLRTGCKQSFDNVRQYGEHIATEHKDVTSWQCNQCAKVCADHRLLCRHVYFYHQEGRFKCRKSKCNFVAPFRIEVRKHSQMHTEMYACQFGCGKSFSHTHHRKRHERIHLRLKPFRCKWPNCGYCSEARSTVIRHIRIRHFNLPLTLKQQNELNIVDNRNPRDYMEILTELMN</sequence>
<dbReference type="PROSITE" id="PS50157">
    <property type="entry name" value="ZINC_FINGER_C2H2_2"/>
    <property type="match status" value="1"/>
</dbReference>
<keyword evidence="3 8" id="KW-0863">Zinc-finger</keyword>
<dbReference type="PANTHER" id="PTHR46179:SF13">
    <property type="entry name" value="C2H2-TYPE DOMAIN-CONTAINING PROTEIN"/>
    <property type="match status" value="1"/>
</dbReference>
<dbReference type="PANTHER" id="PTHR46179">
    <property type="entry name" value="ZINC FINGER PROTEIN"/>
    <property type="match status" value="1"/>
</dbReference>
<evidence type="ECO:0000256" key="2">
    <source>
        <dbReference type="ARBA" id="ARBA00022723"/>
    </source>
</evidence>
<dbReference type="GO" id="GO:0006357">
    <property type="term" value="P:regulation of transcription by RNA polymerase II"/>
    <property type="evidence" value="ECO:0007669"/>
    <property type="project" value="TreeGrafter"/>
</dbReference>
<dbReference type="AlphaFoldDB" id="A0A9Q0M202"/>
<keyword evidence="5" id="KW-0805">Transcription regulation</keyword>
<evidence type="ECO:0000256" key="9">
    <source>
        <dbReference type="SAM" id="MobiDB-lite"/>
    </source>
</evidence>
<feature type="compositionally biased region" description="Basic and acidic residues" evidence="9">
    <location>
        <begin position="152"/>
        <end position="162"/>
    </location>
</feature>
<dbReference type="SUPFAM" id="SSF57667">
    <property type="entry name" value="beta-beta-alpha zinc fingers"/>
    <property type="match status" value="2"/>
</dbReference>
<evidence type="ECO:0000259" key="10">
    <source>
        <dbReference type="PROSITE" id="PS50157"/>
    </source>
</evidence>
<feature type="domain" description="C2H2-type" evidence="10">
    <location>
        <begin position="323"/>
        <end position="351"/>
    </location>
</feature>
<protein>
    <recommendedName>
        <fullName evidence="10">C2H2-type domain-containing protein</fullName>
    </recommendedName>
</protein>
<dbReference type="GO" id="GO:0008270">
    <property type="term" value="F:zinc ion binding"/>
    <property type="evidence" value="ECO:0007669"/>
    <property type="project" value="UniProtKB-KW"/>
</dbReference>
<evidence type="ECO:0000256" key="7">
    <source>
        <dbReference type="ARBA" id="ARBA00023242"/>
    </source>
</evidence>
<dbReference type="PROSITE" id="PS00028">
    <property type="entry name" value="ZINC_FINGER_C2H2_1"/>
    <property type="match status" value="4"/>
</dbReference>
<dbReference type="InterPro" id="IPR051061">
    <property type="entry name" value="Zinc_finger_trans_reg"/>
</dbReference>
<evidence type="ECO:0000313" key="11">
    <source>
        <dbReference type="EMBL" id="KAJ6217695.1"/>
    </source>
</evidence>
<dbReference type="Proteomes" id="UP001142055">
    <property type="component" value="Chromosome 3"/>
</dbReference>
<dbReference type="OMA" id="ENSHESH"/>
<keyword evidence="2" id="KW-0479">Metal-binding</keyword>
<proteinExistence type="predicted"/>
<reference evidence="11" key="1">
    <citation type="submission" date="2022-12" db="EMBL/GenBank/DDBJ databases">
        <title>Genome assemblies of Blomia tropicalis.</title>
        <authorList>
            <person name="Cui Y."/>
        </authorList>
    </citation>
    <scope>NUCLEOTIDE SEQUENCE</scope>
    <source>
        <tissue evidence="11">Adult mites</tissue>
    </source>
</reference>
<organism evidence="11 12">
    <name type="scientific">Blomia tropicalis</name>
    <name type="common">Mite</name>
    <dbReference type="NCBI Taxonomy" id="40697"/>
    <lineage>
        <taxon>Eukaryota</taxon>
        <taxon>Metazoa</taxon>
        <taxon>Ecdysozoa</taxon>
        <taxon>Arthropoda</taxon>
        <taxon>Chelicerata</taxon>
        <taxon>Arachnida</taxon>
        <taxon>Acari</taxon>
        <taxon>Acariformes</taxon>
        <taxon>Sarcoptiformes</taxon>
        <taxon>Astigmata</taxon>
        <taxon>Glycyphagoidea</taxon>
        <taxon>Echimyopodidae</taxon>
        <taxon>Blomia</taxon>
    </lineage>
</organism>
<keyword evidence="6" id="KW-0804">Transcription</keyword>